<dbReference type="EMBL" id="CM056812">
    <property type="protein sequence ID" value="KAJ8619225.1"/>
    <property type="molecule type" value="Genomic_DNA"/>
</dbReference>
<keyword evidence="2" id="KW-1185">Reference proteome</keyword>
<organism evidence="1 2">
    <name type="scientific">Persea americana</name>
    <name type="common">Avocado</name>
    <dbReference type="NCBI Taxonomy" id="3435"/>
    <lineage>
        <taxon>Eukaryota</taxon>
        <taxon>Viridiplantae</taxon>
        <taxon>Streptophyta</taxon>
        <taxon>Embryophyta</taxon>
        <taxon>Tracheophyta</taxon>
        <taxon>Spermatophyta</taxon>
        <taxon>Magnoliopsida</taxon>
        <taxon>Magnoliidae</taxon>
        <taxon>Laurales</taxon>
        <taxon>Lauraceae</taxon>
        <taxon>Persea</taxon>
    </lineage>
</organism>
<reference evidence="1 2" key="1">
    <citation type="journal article" date="2022" name="Hortic Res">
        <title>A haplotype resolved chromosomal level avocado genome allows analysis of novel avocado genes.</title>
        <authorList>
            <person name="Nath O."/>
            <person name="Fletcher S.J."/>
            <person name="Hayward A."/>
            <person name="Shaw L.M."/>
            <person name="Masouleh A.K."/>
            <person name="Furtado A."/>
            <person name="Henry R.J."/>
            <person name="Mitter N."/>
        </authorList>
    </citation>
    <scope>NUCLEOTIDE SEQUENCE [LARGE SCALE GENOMIC DNA]</scope>
    <source>
        <strain evidence="2">cv. Hass</strain>
    </source>
</reference>
<sequence length="451" mass="49049">MATQQTTVNIIDSCRVALPPDSVTESSLRLTFFDVMWLQLPPVQRLFFFKLPPMTATTSHFQTSLLPHLKFSLSQALHLFYPLSGKLTYPPDSTHHEILTKPNDSVSLTIAESDSDFFHLSGNHPRPASDLHPLVPHLPPTDPLPAPVLALQVTHFPNVGICIGISLHHVAADGWCSTHFMKSWASIFKAGSVAVTSLPVYDRTETVKFDSITRNHFLKMEKVKNAREGIGANAREQLERATFLLTRAQIEGLKQLVLASDANAHVSTFVLTCSYVWATLIKARDDGDDGSKMARFLFAVDVRSRLVPPIPVTYFGNCIGGCFAEAKRGDLRGEGGVVAAAAAIGRAVRGLEAGEGVMRGAESWLLRVAELVSEGLVSVAGSPRFRVYETDFGWGKAEKVEVISIEGTGAISLAESRREEEGGVEVGLALSKCELNAFASLFEEGLKVLAL</sequence>
<comment type="caution">
    <text evidence="1">The sequence shown here is derived from an EMBL/GenBank/DDBJ whole genome shotgun (WGS) entry which is preliminary data.</text>
</comment>
<dbReference type="Proteomes" id="UP001234297">
    <property type="component" value="Chromosome 4"/>
</dbReference>
<proteinExistence type="predicted"/>
<evidence type="ECO:0000313" key="1">
    <source>
        <dbReference type="EMBL" id="KAJ8619225.1"/>
    </source>
</evidence>
<protein>
    <submittedName>
        <fullName evidence="1">Uncharacterized protein</fullName>
    </submittedName>
</protein>
<evidence type="ECO:0000313" key="2">
    <source>
        <dbReference type="Proteomes" id="UP001234297"/>
    </source>
</evidence>
<accession>A0ACC2KE32</accession>
<name>A0ACC2KE32_PERAE</name>
<gene>
    <name evidence="1" type="ORF">MRB53_015411</name>
</gene>